<dbReference type="RefSeq" id="XP_013262902.1">
    <property type="nucleotide sequence ID" value="XM_013407448.1"/>
</dbReference>
<keyword evidence="6" id="KW-0520">NAD</keyword>
<dbReference type="AlphaFoldDB" id="A0A072PKR4"/>
<dbReference type="Gene3D" id="3.40.50.720">
    <property type="entry name" value="NAD(P)-binding Rossmann-like Domain"/>
    <property type="match status" value="1"/>
</dbReference>
<dbReference type="SUPFAM" id="SSF50129">
    <property type="entry name" value="GroES-like"/>
    <property type="match status" value="1"/>
</dbReference>
<keyword evidence="5" id="KW-0560">Oxidoreductase</keyword>
<dbReference type="InterPro" id="IPR013154">
    <property type="entry name" value="ADH-like_N"/>
</dbReference>
<evidence type="ECO:0000259" key="8">
    <source>
        <dbReference type="Pfam" id="PF08240"/>
    </source>
</evidence>
<dbReference type="InterPro" id="IPR036291">
    <property type="entry name" value="NAD(P)-bd_dom_sf"/>
</dbReference>
<comment type="similarity">
    <text evidence="2">Belongs to the zinc-containing alcohol dehydrogenase family.</text>
</comment>
<keyword evidence="4" id="KW-0862">Zinc</keyword>
<dbReference type="FunFam" id="3.40.50.720:FF:000039">
    <property type="entry name" value="Alcohol dehydrogenase AdhP"/>
    <property type="match status" value="1"/>
</dbReference>
<dbReference type="GeneID" id="25276818"/>
<reference evidence="9 10" key="1">
    <citation type="submission" date="2013-03" db="EMBL/GenBank/DDBJ databases">
        <title>The Genome Sequence of Exophiala aquamarina CBS 119918.</title>
        <authorList>
            <consortium name="The Broad Institute Genomics Platform"/>
            <person name="Cuomo C."/>
            <person name="de Hoog S."/>
            <person name="Gorbushina A."/>
            <person name="Walker B."/>
            <person name="Young S.K."/>
            <person name="Zeng Q."/>
            <person name="Gargeya S."/>
            <person name="Fitzgerald M."/>
            <person name="Haas B."/>
            <person name="Abouelleil A."/>
            <person name="Allen A.W."/>
            <person name="Alvarado L."/>
            <person name="Arachchi H.M."/>
            <person name="Berlin A.M."/>
            <person name="Chapman S.B."/>
            <person name="Gainer-Dewar J."/>
            <person name="Goldberg J."/>
            <person name="Griggs A."/>
            <person name="Gujja S."/>
            <person name="Hansen M."/>
            <person name="Howarth C."/>
            <person name="Imamovic A."/>
            <person name="Ireland A."/>
            <person name="Larimer J."/>
            <person name="McCowan C."/>
            <person name="Murphy C."/>
            <person name="Pearson M."/>
            <person name="Poon T.W."/>
            <person name="Priest M."/>
            <person name="Roberts A."/>
            <person name="Saif S."/>
            <person name="Shea T."/>
            <person name="Sisk P."/>
            <person name="Sykes S."/>
            <person name="Wortman J."/>
            <person name="Nusbaum C."/>
            <person name="Birren B."/>
        </authorList>
    </citation>
    <scope>NUCLEOTIDE SEQUENCE [LARGE SCALE GENOMIC DNA]</scope>
    <source>
        <strain evidence="9 10">CBS 119918</strain>
    </source>
</reference>
<dbReference type="GO" id="GO:0018455">
    <property type="term" value="F:alcohol dehydrogenase [NAD(P)+] activity"/>
    <property type="evidence" value="ECO:0007669"/>
    <property type="project" value="UniProtKB-ARBA"/>
</dbReference>
<gene>
    <name evidence="9" type="ORF">A1O9_01872</name>
</gene>
<proteinExistence type="inferred from homology"/>
<dbReference type="PANTHER" id="PTHR42940">
    <property type="entry name" value="ALCOHOL DEHYDROGENASE 1-RELATED"/>
    <property type="match status" value="1"/>
</dbReference>
<dbReference type="InterPro" id="IPR011032">
    <property type="entry name" value="GroES-like_sf"/>
</dbReference>
<dbReference type="PANTHER" id="PTHR42940:SF8">
    <property type="entry name" value="VACUOLAR PROTEIN SORTING-ASSOCIATED PROTEIN 11"/>
    <property type="match status" value="1"/>
</dbReference>
<dbReference type="SUPFAM" id="SSF51735">
    <property type="entry name" value="NAD(P)-binding Rossmann-fold domains"/>
    <property type="match status" value="1"/>
</dbReference>
<evidence type="ECO:0000313" key="9">
    <source>
        <dbReference type="EMBL" id="KEF60312.1"/>
    </source>
</evidence>
<comment type="cofactor">
    <cofactor evidence="1">
        <name>Zn(2+)</name>
        <dbReference type="ChEBI" id="CHEBI:29105"/>
    </cofactor>
</comment>
<evidence type="ECO:0000256" key="1">
    <source>
        <dbReference type="ARBA" id="ARBA00001947"/>
    </source>
</evidence>
<dbReference type="InterPro" id="IPR013149">
    <property type="entry name" value="ADH-like_C"/>
</dbReference>
<comment type="caution">
    <text evidence="9">The sequence shown here is derived from an EMBL/GenBank/DDBJ whole genome shotgun (WGS) entry which is preliminary data.</text>
</comment>
<organism evidence="9 10">
    <name type="scientific">Exophiala aquamarina CBS 119918</name>
    <dbReference type="NCBI Taxonomy" id="1182545"/>
    <lineage>
        <taxon>Eukaryota</taxon>
        <taxon>Fungi</taxon>
        <taxon>Dikarya</taxon>
        <taxon>Ascomycota</taxon>
        <taxon>Pezizomycotina</taxon>
        <taxon>Eurotiomycetes</taxon>
        <taxon>Chaetothyriomycetidae</taxon>
        <taxon>Chaetothyriales</taxon>
        <taxon>Herpotrichiellaceae</taxon>
        <taxon>Exophiala</taxon>
    </lineage>
</organism>
<evidence type="ECO:0000313" key="10">
    <source>
        <dbReference type="Proteomes" id="UP000027920"/>
    </source>
</evidence>
<evidence type="ECO:0000256" key="5">
    <source>
        <dbReference type="ARBA" id="ARBA00023002"/>
    </source>
</evidence>
<evidence type="ECO:0000256" key="3">
    <source>
        <dbReference type="ARBA" id="ARBA00022723"/>
    </source>
</evidence>
<keyword evidence="10" id="KW-1185">Reference proteome</keyword>
<dbReference type="OrthoDB" id="256333at2759"/>
<dbReference type="STRING" id="1182545.A0A072PKR4"/>
<accession>A0A072PKR4</accession>
<name>A0A072PKR4_9EURO</name>
<dbReference type="Proteomes" id="UP000027920">
    <property type="component" value="Unassembled WGS sequence"/>
</dbReference>
<evidence type="ECO:0008006" key="11">
    <source>
        <dbReference type="Google" id="ProtNLM"/>
    </source>
</evidence>
<dbReference type="EMBL" id="AMGV01000002">
    <property type="protein sequence ID" value="KEF60312.1"/>
    <property type="molecule type" value="Genomic_DNA"/>
</dbReference>
<keyword evidence="3" id="KW-0479">Metal-binding</keyword>
<dbReference type="VEuPathDB" id="FungiDB:A1O9_01872"/>
<dbReference type="Pfam" id="PF00107">
    <property type="entry name" value="ADH_zinc_N"/>
    <property type="match status" value="1"/>
</dbReference>
<evidence type="ECO:0000256" key="2">
    <source>
        <dbReference type="ARBA" id="ARBA00008072"/>
    </source>
</evidence>
<feature type="domain" description="Alcohol dehydrogenase-like C-terminal" evidence="7">
    <location>
        <begin position="136"/>
        <end position="239"/>
    </location>
</feature>
<dbReference type="Gene3D" id="3.90.180.10">
    <property type="entry name" value="Medium-chain alcohol dehydrogenases, catalytic domain"/>
    <property type="match status" value="1"/>
</dbReference>
<evidence type="ECO:0000256" key="4">
    <source>
        <dbReference type="ARBA" id="ARBA00022833"/>
    </source>
</evidence>
<dbReference type="HOGENOM" id="CLU_026673_20_1_1"/>
<evidence type="ECO:0000256" key="6">
    <source>
        <dbReference type="ARBA" id="ARBA00023027"/>
    </source>
</evidence>
<dbReference type="Pfam" id="PF08240">
    <property type="entry name" value="ADH_N"/>
    <property type="match status" value="1"/>
</dbReference>
<feature type="domain" description="Alcohol dehydrogenase-like N-terminal" evidence="8">
    <location>
        <begin position="5"/>
        <end position="96"/>
    </location>
</feature>
<dbReference type="GO" id="GO:0046872">
    <property type="term" value="F:metal ion binding"/>
    <property type="evidence" value="ECO:0007669"/>
    <property type="project" value="UniProtKB-KW"/>
</dbReference>
<evidence type="ECO:0000259" key="7">
    <source>
        <dbReference type="Pfam" id="PF00107"/>
    </source>
</evidence>
<protein>
    <recommendedName>
        <fullName evidence="11">Enoyl reductase (ER) domain-containing protein</fullName>
    </recommendedName>
</protein>
<sequence>MIVIDGTLSATLPITASHEGSGFVIEVGSAVENFKAGDRAMSGVPLNPCGHCEDCRGPEDQVQYCKHTTGAIGLGVDGAFSDYHVADSRTTCLIPDNVNLAEGAALACAGCTIYCAVKTSRLVSGGFLAIVGAGGGLGHLGVQFARVRGIQAIGIDAQDAALGLCTTVGANYVIDAREGQETPVAKVQEIAGASGADATLNLSAHSTATVTSCAVTRCHGTMMQVACPQQTTISIFDLVSAMLQSKIPC</sequence>